<dbReference type="Proteomes" id="UP001141552">
    <property type="component" value="Unassembled WGS sequence"/>
</dbReference>
<comment type="caution">
    <text evidence="2">The sequence shown here is derived from an EMBL/GenBank/DDBJ whole genome shotgun (WGS) entry which is preliminary data.</text>
</comment>
<sequence length="82" mass="8783">MNMVADCPGGEDSSSNTGESPDGDADEVGVEGQEMNAEVADRKSGEEKPEEMEEEEEADEEDNEMNIQQGQGDMPLATITIC</sequence>
<evidence type="ECO:0000256" key="1">
    <source>
        <dbReference type="SAM" id="MobiDB-lite"/>
    </source>
</evidence>
<feature type="compositionally biased region" description="Acidic residues" evidence="1">
    <location>
        <begin position="48"/>
        <end position="64"/>
    </location>
</feature>
<dbReference type="AlphaFoldDB" id="A0A9Q0JRI5"/>
<name>A0A9Q0JRI5_9ROSI</name>
<reference evidence="2" key="1">
    <citation type="submission" date="2022-02" db="EMBL/GenBank/DDBJ databases">
        <authorList>
            <person name="Henning P.M."/>
            <person name="McCubbin A.G."/>
            <person name="Shore J.S."/>
        </authorList>
    </citation>
    <scope>NUCLEOTIDE SEQUENCE</scope>
    <source>
        <strain evidence="2">F60SS</strain>
        <tissue evidence="2">Leaves</tissue>
    </source>
</reference>
<gene>
    <name evidence="2" type="ORF">Tsubulata_030613</name>
</gene>
<evidence type="ECO:0000313" key="3">
    <source>
        <dbReference type="Proteomes" id="UP001141552"/>
    </source>
</evidence>
<dbReference type="EMBL" id="JAKUCV010000058">
    <property type="protein sequence ID" value="KAJ4851413.1"/>
    <property type="molecule type" value="Genomic_DNA"/>
</dbReference>
<accession>A0A9Q0JRI5</accession>
<organism evidence="2 3">
    <name type="scientific">Turnera subulata</name>
    <dbReference type="NCBI Taxonomy" id="218843"/>
    <lineage>
        <taxon>Eukaryota</taxon>
        <taxon>Viridiplantae</taxon>
        <taxon>Streptophyta</taxon>
        <taxon>Embryophyta</taxon>
        <taxon>Tracheophyta</taxon>
        <taxon>Spermatophyta</taxon>
        <taxon>Magnoliopsida</taxon>
        <taxon>eudicotyledons</taxon>
        <taxon>Gunneridae</taxon>
        <taxon>Pentapetalae</taxon>
        <taxon>rosids</taxon>
        <taxon>fabids</taxon>
        <taxon>Malpighiales</taxon>
        <taxon>Passifloraceae</taxon>
        <taxon>Turnera</taxon>
    </lineage>
</organism>
<protein>
    <submittedName>
        <fullName evidence="2">Uncharacterized protein</fullName>
    </submittedName>
</protein>
<proteinExistence type="predicted"/>
<evidence type="ECO:0000313" key="2">
    <source>
        <dbReference type="EMBL" id="KAJ4851413.1"/>
    </source>
</evidence>
<keyword evidence="3" id="KW-1185">Reference proteome</keyword>
<feature type="region of interest" description="Disordered" evidence="1">
    <location>
        <begin position="1"/>
        <end position="82"/>
    </location>
</feature>
<reference evidence="2" key="2">
    <citation type="journal article" date="2023" name="Plants (Basel)">
        <title>Annotation of the Turnera subulata (Passifloraceae) Draft Genome Reveals the S-Locus Evolved after the Divergence of Turneroideae from Passifloroideae in a Stepwise Manner.</title>
        <authorList>
            <person name="Henning P.M."/>
            <person name="Roalson E.H."/>
            <person name="Mir W."/>
            <person name="McCubbin A.G."/>
            <person name="Shore J.S."/>
        </authorList>
    </citation>
    <scope>NUCLEOTIDE SEQUENCE</scope>
    <source>
        <strain evidence="2">F60SS</strain>
    </source>
</reference>